<organism evidence="1 2">
    <name type="scientific">Pterulicium gracile</name>
    <dbReference type="NCBI Taxonomy" id="1884261"/>
    <lineage>
        <taxon>Eukaryota</taxon>
        <taxon>Fungi</taxon>
        <taxon>Dikarya</taxon>
        <taxon>Basidiomycota</taxon>
        <taxon>Agaricomycotina</taxon>
        <taxon>Agaricomycetes</taxon>
        <taxon>Agaricomycetidae</taxon>
        <taxon>Agaricales</taxon>
        <taxon>Pleurotineae</taxon>
        <taxon>Pterulaceae</taxon>
        <taxon>Pterulicium</taxon>
    </lineage>
</organism>
<reference evidence="1 2" key="1">
    <citation type="journal article" date="2019" name="Nat. Ecol. Evol.">
        <title>Megaphylogeny resolves global patterns of mushroom evolution.</title>
        <authorList>
            <person name="Varga T."/>
            <person name="Krizsan K."/>
            <person name="Foldi C."/>
            <person name="Dima B."/>
            <person name="Sanchez-Garcia M."/>
            <person name="Sanchez-Ramirez S."/>
            <person name="Szollosi G.J."/>
            <person name="Szarkandi J.G."/>
            <person name="Papp V."/>
            <person name="Albert L."/>
            <person name="Andreopoulos W."/>
            <person name="Angelini C."/>
            <person name="Antonin V."/>
            <person name="Barry K.W."/>
            <person name="Bougher N.L."/>
            <person name="Buchanan P."/>
            <person name="Buyck B."/>
            <person name="Bense V."/>
            <person name="Catcheside P."/>
            <person name="Chovatia M."/>
            <person name="Cooper J."/>
            <person name="Damon W."/>
            <person name="Desjardin D."/>
            <person name="Finy P."/>
            <person name="Geml J."/>
            <person name="Haridas S."/>
            <person name="Hughes K."/>
            <person name="Justo A."/>
            <person name="Karasinski D."/>
            <person name="Kautmanova I."/>
            <person name="Kiss B."/>
            <person name="Kocsube S."/>
            <person name="Kotiranta H."/>
            <person name="LaButti K.M."/>
            <person name="Lechner B.E."/>
            <person name="Liimatainen K."/>
            <person name="Lipzen A."/>
            <person name="Lukacs Z."/>
            <person name="Mihaltcheva S."/>
            <person name="Morgado L.N."/>
            <person name="Niskanen T."/>
            <person name="Noordeloos M.E."/>
            <person name="Ohm R.A."/>
            <person name="Ortiz-Santana B."/>
            <person name="Ovrebo C."/>
            <person name="Racz N."/>
            <person name="Riley R."/>
            <person name="Savchenko A."/>
            <person name="Shiryaev A."/>
            <person name="Soop K."/>
            <person name="Spirin V."/>
            <person name="Szebenyi C."/>
            <person name="Tomsovsky M."/>
            <person name="Tulloss R.E."/>
            <person name="Uehling J."/>
            <person name="Grigoriev I.V."/>
            <person name="Vagvolgyi C."/>
            <person name="Papp T."/>
            <person name="Martin F.M."/>
            <person name="Miettinen O."/>
            <person name="Hibbett D.S."/>
            <person name="Nagy L.G."/>
        </authorList>
    </citation>
    <scope>NUCLEOTIDE SEQUENCE [LARGE SCALE GENOMIC DNA]</scope>
    <source>
        <strain evidence="1 2">CBS 309.79</strain>
    </source>
</reference>
<dbReference type="Proteomes" id="UP000305067">
    <property type="component" value="Unassembled WGS sequence"/>
</dbReference>
<dbReference type="OrthoDB" id="3252135at2759"/>
<evidence type="ECO:0000313" key="1">
    <source>
        <dbReference type="EMBL" id="TFK95528.1"/>
    </source>
</evidence>
<accession>A0A5C3Q5N4</accession>
<name>A0A5C3Q5N4_9AGAR</name>
<gene>
    <name evidence="1" type="ORF">BDV98DRAFT_377340</name>
</gene>
<protein>
    <submittedName>
        <fullName evidence="1">Uncharacterized protein</fullName>
    </submittedName>
</protein>
<sequence length="165" mass="18650">MAGGIVDGTADCFEESGFYFHCTAHYQSTLLLSHSFNKKGHFAHRLQLSIPAPFVFSALQPLPFYLRVEFHSTALKEQISNQDVNTTKFLEVSLIRNFIVEPPLLYPTSTRYHGIRRVVLGQSKLTMVTAENLSDTSSQSDVEWAGAIVWNEGKKRAWLCGVWRV</sequence>
<evidence type="ECO:0000313" key="2">
    <source>
        <dbReference type="Proteomes" id="UP000305067"/>
    </source>
</evidence>
<proteinExistence type="predicted"/>
<dbReference type="EMBL" id="ML178881">
    <property type="protein sequence ID" value="TFK95528.1"/>
    <property type="molecule type" value="Genomic_DNA"/>
</dbReference>
<keyword evidence="2" id="KW-1185">Reference proteome</keyword>
<dbReference type="AlphaFoldDB" id="A0A5C3Q5N4"/>